<evidence type="ECO:0000259" key="5">
    <source>
        <dbReference type="PROSITE" id="PS51918"/>
    </source>
</evidence>
<name>A0A1G1Y7H9_9BACT</name>
<dbReference type="Pfam" id="PF04055">
    <property type="entry name" value="Radical_SAM"/>
    <property type="match status" value="1"/>
</dbReference>
<dbReference type="PROSITE" id="PS51918">
    <property type="entry name" value="RADICAL_SAM"/>
    <property type="match status" value="1"/>
</dbReference>
<dbReference type="EMBL" id="MHIG01000001">
    <property type="protein sequence ID" value="OGY48293.1"/>
    <property type="molecule type" value="Genomic_DNA"/>
</dbReference>
<dbReference type="InterPro" id="IPR050377">
    <property type="entry name" value="Radical_SAM_PqqE_MftC-like"/>
</dbReference>
<organism evidence="6 7">
    <name type="scientific">Candidatus Buchananbacteria bacterium RIFCSPHIGHO2_01_FULL_47_11b</name>
    <dbReference type="NCBI Taxonomy" id="1797537"/>
    <lineage>
        <taxon>Bacteria</taxon>
        <taxon>Candidatus Buchananiibacteriota</taxon>
    </lineage>
</organism>
<keyword evidence="3" id="KW-0408">Iron</keyword>
<sequence>MMSRTYVQLADRAIFKSRYGHWYLIDTARRERERILIDGGAEQVLLSLFTGTSIDVTCRNFSLERTELCDFLQGLADENVIVWCEKATNSTAKCHDIDPPLDSLNALLTNTCNLRCVHCYVSSGKPMVGELTGDEWIQILQEARRLGVFELNVSGGEATLHRKFIEIAEHIASVPTFNANLNTNGILLQPEHEEVIARAFTSVQVSIDDSVATKHDQFRGRQGSFDRSVKTISRLIERGIETNIGFTLSRSNFEALDEIVTLAESLGVTMLNIGLIADLGRASQNSLVEKIGPETANVDPFMEAVYQKLKKLASRRSSVKILLPFRVPGNGAVLDPREKRFICDGDNTQILYIMANGNIMPCDKLPIEPFSYGNIRQASLFEVWTSQQMKNFKLMSPGQLPKCKACPHLKVCGGACVARAYQNGGSLDSPDWTSCVIAQKFSQETPAQR</sequence>
<dbReference type="CDD" id="cd01335">
    <property type="entry name" value="Radical_SAM"/>
    <property type="match status" value="1"/>
</dbReference>
<dbReference type="Gene3D" id="3.20.20.70">
    <property type="entry name" value="Aldolase class I"/>
    <property type="match status" value="1"/>
</dbReference>
<dbReference type="InterPro" id="IPR058240">
    <property type="entry name" value="rSAM_sf"/>
</dbReference>
<evidence type="ECO:0000256" key="2">
    <source>
        <dbReference type="ARBA" id="ARBA00022723"/>
    </source>
</evidence>
<dbReference type="Proteomes" id="UP000178385">
    <property type="component" value="Unassembled WGS sequence"/>
</dbReference>
<dbReference type="GO" id="GO:0003824">
    <property type="term" value="F:catalytic activity"/>
    <property type="evidence" value="ECO:0007669"/>
    <property type="project" value="InterPro"/>
</dbReference>
<dbReference type="SFLD" id="SFLDG01386">
    <property type="entry name" value="main_SPASM_domain-containing"/>
    <property type="match status" value="1"/>
</dbReference>
<gene>
    <name evidence="6" type="ORF">A2840_02050</name>
</gene>
<dbReference type="GO" id="GO:0051536">
    <property type="term" value="F:iron-sulfur cluster binding"/>
    <property type="evidence" value="ECO:0007669"/>
    <property type="project" value="UniProtKB-KW"/>
</dbReference>
<proteinExistence type="predicted"/>
<dbReference type="InterPro" id="IPR007197">
    <property type="entry name" value="rSAM"/>
</dbReference>
<dbReference type="Pfam" id="PF13186">
    <property type="entry name" value="SPASM"/>
    <property type="match status" value="1"/>
</dbReference>
<dbReference type="GO" id="GO:0046872">
    <property type="term" value="F:metal ion binding"/>
    <property type="evidence" value="ECO:0007669"/>
    <property type="project" value="UniProtKB-KW"/>
</dbReference>
<dbReference type="InterPro" id="IPR023885">
    <property type="entry name" value="4Fe4S-binding_SPASM_dom"/>
</dbReference>
<dbReference type="AlphaFoldDB" id="A0A1G1Y7H9"/>
<dbReference type="PANTHER" id="PTHR11228:SF7">
    <property type="entry name" value="PQQA PEPTIDE CYCLASE"/>
    <property type="match status" value="1"/>
</dbReference>
<feature type="domain" description="Radical SAM core" evidence="5">
    <location>
        <begin position="98"/>
        <end position="316"/>
    </location>
</feature>
<evidence type="ECO:0000256" key="4">
    <source>
        <dbReference type="ARBA" id="ARBA00023014"/>
    </source>
</evidence>
<keyword evidence="2" id="KW-0479">Metal-binding</keyword>
<dbReference type="SFLD" id="SFLDG01067">
    <property type="entry name" value="SPASM/twitch_domain_containing"/>
    <property type="match status" value="1"/>
</dbReference>
<evidence type="ECO:0000313" key="6">
    <source>
        <dbReference type="EMBL" id="OGY48293.1"/>
    </source>
</evidence>
<reference evidence="6 7" key="1">
    <citation type="journal article" date="2016" name="Nat. Commun.">
        <title>Thousands of microbial genomes shed light on interconnected biogeochemical processes in an aquifer system.</title>
        <authorList>
            <person name="Anantharaman K."/>
            <person name="Brown C.T."/>
            <person name="Hug L.A."/>
            <person name="Sharon I."/>
            <person name="Castelle C.J."/>
            <person name="Probst A.J."/>
            <person name="Thomas B.C."/>
            <person name="Singh A."/>
            <person name="Wilkins M.J."/>
            <person name="Karaoz U."/>
            <person name="Brodie E.L."/>
            <person name="Williams K.H."/>
            <person name="Hubbard S.S."/>
            <person name="Banfield J.F."/>
        </authorList>
    </citation>
    <scope>NUCLEOTIDE SEQUENCE [LARGE SCALE GENOMIC DNA]</scope>
</reference>
<keyword evidence="4" id="KW-0411">Iron-sulfur</keyword>
<dbReference type="SFLD" id="SFLDS00029">
    <property type="entry name" value="Radical_SAM"/>
    <property type="match status" value="1"/>
</dbReference>
<evidence type="ECO:0000256" key="1">
    <source>
        <dbReference type="ARBA" id="ARBA00022691"/>
    </source>
</evidence>
<protein>
    <recommendedName>
        <fullName evidence="5">Radical SAM core domain-containing protein</fullName>
    </recommendedName>
</protein>
<dbReference type="PANTHER" id="PTHR11228">
    <property type="entry name" value="RADICAL SAM DOMAIN PROTEIN"/>
    <property type="match status" value="1"/>
</dbReference>
<dbReference type="NCBIfam" id="TIGR04085">
    <property type="entry name" value="rSAM_more_4Fe4S"/>
    <property type="match status" value="1"/>
</dbReference>
<evidence type="ECO:0000256" key="3">
    <source>
        <dbReference type="ARBA" id="ARBA00023004"/>
    </source>
</evidence>
<dbReference type="InterPro" id="IPR013785">
    <property type="entry name" value="Aldolase_TIM"/>
</dbReference>
<keyword evidence="1" id="KW-0949">S-adenosyl-L-methionine</keyword>
<evidence type="ECO:0000313" key="7">
    <source>
        <dbReference type="Proteomes" id="UP000178385"/>
    </source>
</evidence>
<accession>A0A1G1Y7H9</accession>
<dbReference type="SUPFAM" id="SSF102114">
    <property type="entry name" value="Radical SAM enzymes"/>
    <property type="match status" value="1"/>
</dbReference>
<comment type="caution">
    <text evidence="6">The sequence shown here is derived from an EMBL/GenBank/DDBJ whole genome shotgun (WGS) entry which is preliminary data.</text>
</comment>